<reference evidence="5" key="1">
    <citation type="submission" date="2023-02" db="EMBL/GenBank/DDBJ databases">
        <title>Mating type loci evolution in Malassezia.</title>
        <authorList>
            <person name="Coelho M.A."/>
        </authorList>
    </citation>
    <scope>NUCLEOTIDE SEQUENCE</scope>
    <source>
        <strain evidence="5">CBS 14136</strain>
    </source>
</reference>
<dbReference type="PROSITE" id="PS51180">
    <property type="entry name" value="BRO1"/>
    <property type="match status" value="1"/>
</dbReference>
<accession>A0AAF0F814</accession>
<dbReference type="InterPro" id="IPR038499">
    <property type="entry name" value="BRO1_sf"/>
</dbReference>
<evidence type="ECO:0000256" key="2">
    <source>
        <dbReference type="ARBA" id="ARBA00022193"/>
    </source>
</evidence>
<dbReference type="Pfam" id="PF03097">
    <property type="entry name" value="BRO1"/>
    <property type="match status" value="1"/>
</dbReference>
<dbReference type="Gene3D" id="1.25.40.280">
    <property type="entry name" value="alix/aip1 like domains"/>
    <property type="match status" value="1"/>
</dbReference>
<keyword evidence="6" id="KW-1185">Reference proteome</keyword>
<dbReference type="Proteomes" id="UP001214628">
    <property type="component" value="Chromosome 6"/>
</dbReference>
<dbReference type="PANTHER" id="PTHR40463:SF1">
    <property type="entry name" value="PH-RESPONSE REGULATOR PROTEIN PALC"/>
    <property type="match status" value="1"/>
</dbReference>
<evidence type="ECO:0000313" key="6">
    <source>
        <dbReference type="Proteomes" id="UP001214628"/>
    </source>
</evidence>
<dbReference type="GO" id="GO:0071467">
    <property type="term" value="P:cellular response to pH"/>
    <property type="evidence" value="ECO:0007669"/>
    <property type="project" value="InterPro"/>
</dbReference>
<comment type="similarity">
    <text evidence="1">Belongs to the palC family.</text>
</comment>
<feature type="region of interest" description="Disordered" evidence="3">
    <location>
        <begin position="258"/>
        <end position="277"/>
    </location>
</feature>
<dbReference type="EMBL" id="CP118380">
    <property type="protein sequence ID" value="WFD44946.1"/>
    <property type="molecule type" value="Genomic_DNA"/>
</dbReference>
<proteinExistence type="inferred from homology"/>
<dbReference type="InterPro" id="IPR037505">
    <property type="entry name" value="pH-resp_palC"/>
</dbReference>
<evidence type="ECO:0000256" key="3">
    <source>
        <dbReference type="SAM" id="MobiDB-lite"/>
    </source>
</evidence>
<dbReference type="PANTHER" id="PTHR40463">
    <property type="entry name" value="PH-RESPONSE REGULATOR PROTEIN PALC"/>
    <property type="match status" value="1"/>
</dbReference>
<evidence type="ECO:0000256" key="1">
    <source>
        <dbReference type="ARBA" id="ARBA00010997"/>
    </source>
</evidence>
<sequence length="476" mass="53043">MYIYALPTTHAVSFTEHLQTDALHKELASATQLRASLEQAVNRAQGATNEYLGVIQRATEYIPVLLGVYNSVLTDSILSQSELVFVWRSALGRHTKYAMHGVLAELCAVHILLGMALSNQAASMVHTLGLYELDSSKNTMERQQNDQQIKVATDWLCRAAGIFDYVATRLVPKYKPATPRLPEMTSDACLAMARFCMAEAHRLALRRLQSPALAFATDTVTPGPPLPPNHPSAALLAKLHLHTASLYDQGASLLQLHEPSSSKHTATPSDSVERSPSRAQMQKLKNKMHKLKTTTSNAFDSPISESLTRYAMHETTWHRALAHKWLGIDAGEHAQEIGVGIAHLALAQDQLQKIALKIPKQDDMQRDRISLRDQRRVWTNGKDVAKWWVRVELANVEHWHNVYHRLNDTVRFQRVPHFSELQGVSEGRAALVMKPYEPPTPSFGPSADTLLDATQCVGLDDPTETRRQYAGAGAYY</sequence>
<organism evidence="5 6">
    <name type="scientific">Malassezia psittaci</name>
    <dbReference type="NCBI Taxonomy" id="1821823"/>
    <lineage>
        <taxon>Eukaryota</taxon>
        <taxon>Fungi</taxon>
        <taxon>Dikarya</taxon>
        <taxon>Basidiomycota</taxon>
        <taxon>Ustilaginomycotina</taxon>
        <taxon>Malasseziomycetes</taxon>
        <taxon>Malasseziales</taxon>
        <taxon>Malasseziaceae</taxon>
        <taxon>Malassezia</taxon>
    </lineage>
</organism>
<protein>
    <recommendedName>
        <fullName evidence="2">pH-response regulator protein palC</fullName>
    </recommendedName>
</protein>
<dbReference type="SMART" id="SM01041">
    <property type="entry name" value="BRO1"/>
    <property type="match status" value="1"/>
</dbReference>
<evidence type="ECO:0000259" key="4">
    <source>
        <dbReference type="PROSITE" id="PS51180"/>
    </source>
</evidence>
<name>A0AAF0F814_9BASI</name>
<feature type="domain" description="BRO1" evidence="4">
    <location>
        <begin position="1"/>
        <end position="476"/>
    </location>
</feature>
<gene>
    <name evidence="5" type="ORF">MPSI1_003620</name>
</gene>
<feature type="compositionally biased region" description="Polar residues" evidence="3">
    <location>
        <begin position="258"/>
        <end position="270"/>
    </location>
</feature>
<dbReference type="AlphaFoldDB" id="A0AAF0F814"/>
<dbReference type="GO" id="GO:0005886">
    <property type="term" value="C:plasma membrane"/>
    <property type="evidence" value="ECO:0007669"/>
    <property type="project" value="TreeGrafter"/>
</dbReference>
<evidence type="ECO:0000313" key="5">
    <source>
        <dbReference type="EMBL" id="WFD44946.1"/>
    </source>
</evidence>
<dbReference type="InterPro" id="IPR004328">
    <property type="entry name" value="BRO1_dom"/>
</dbReference>